<dbReference type="Pfam" id="PF19271">
    <property type="entry name" value="Nis1"/>
    <property type="match status" value="1"/>
</dbReference>
<evidence type="ECO:0000313" key="3">
    <source>
        <dbReference type="Proteomes" id="UP000623467"/>
    </source>
</evidence>
<feature type="signal peptide" evidence="1">
    <location>
        <begin position="1"/>
        <end position="19"/>
    </location>
</feature>
<reference evidence="2" key="1">
    <citation type="submission" date="2020-05" db="EMBL/GenBank/DDBJ databases">
        <title>Mycena genomes resolve the evolution of fungal bioluminescence.</title>
        <authorList>
            <person name="Tsai I.J."/>
        </authorList>
    </citation>
    <scope>NUCLEOTIDE SEQUENCE</scope>
    <source>
        <strain evidence="2">160909Yilan</strain>
    </source>
</reference>
<protein>
    <recommendedName>
        <fullName evidence="4">Secreted protein</fullName>
    </recommendedName>
</protein>
<sequence>MKLLASLAMCAALATTAFSEAISIQSPADGTTVQAGSSLTVEVIQHNSLSNFVEVGLAIGLGAPNIAPGIGPNILYNGPWDPQPQNNAVLQNFTVTIPSSTPTGLMSLNVAHFFMVGVDLFPTTGTVNITLNVV</sequence>
<keyword evidence="1" id="KW-0732">Signal</keyword>
<evidence type="ECO:0000313" key="2">
    <source>
        <dbReference type="EMBL" id="KAF7353314.1"/>
    </source>
</evidence>
<proteinExistence type="predicted"/>
<dbReference type="AlphaFoldDB" id="A0A8H6Y7L1"/>
<organism evidence="2 3">
    <name type="scientific">Mycena sanguinolenta</name>
    <dbReference type="NCBI Taxonomy" id="230812"/>
    <lineage>
        <taxon>Eukaryota</taxon>
        <taxon>Fungi</taxon>
        <taxon>Dikarya</taxon>
        <taxon>Basidiomycota</taxon>
        <taxon>Agaricomycotina</taxon>
        <taxon>Agaricomycetes</taxon>
        <taxon>Agaricomycetidae</taxon>
        <taxon>Agaricales</taxon>
        <taxon>Marasmiineae</taxon>
        <taxon>Mycenaceae</taxon>
        <taxon>Mycena</taxon>
    </lineage>
</organism>
<evidence type="ECO:0008006" key="4">
    <source>
        <dbReference type="Google" id="ProtNLM"/>
    </source>
</evidence>
<feature type="chain" id="PRO_5034244751" description="Secreted protein" evidence="1">
    <location>
        <begin position="20"/>
        <end position="134"/>
    </location>
</feature>
<accession>A0A8H6Y7L1</accession>
<gene>
    <name evidence="2" type="ORF">MSAN_01519400</name>
</gene>
<evidence type="ECO:0000256" key="1">
    <source>
        <dbReference type="SAM" id="SignalP"/>
    </source>
</evidence>
<dbReference type="EMBL" id="JACAZH010000012">
    <property type="protein sequence ID" value="KAF7353314.1"/>
    <property type="molecule type" value="Genomic_DNA"/>
</dbReference>
<dbReference type="InterPro" id="IPR045469">
    <property type="entry name" value="Nis1"/>
</dbReference>
<keyword evidence="3" id="KW-1185">Reference proteome</keyword>
<dbReference type="Proteomes" id="UP000623467">
    <property type="component" value="Unassembled WGS sequence"/>
</dbReference>
<comment type="caution">
    <text evidence="2">The sequence shown here is derived from an EMBL/GenBank/DDBJ whole genome shotgun (WGS) entry which is preliminary data.</text>
</comment>
<name>A0A8H6Y7L1_9AGAR</name>
<dbReference type="OrthoDB" id="2841294at2759"/>